<gene>
    <name evidence="1" type="ORF">ABW06_22085</name>
</gene>
<dbReference type="eggNOG" id="ENOG50331YV">
    <property type="taxonomic scope" value="Bacteria"/>
</dbReference>
<dbReference type="AlphaFoldDB" id="A0A0J5KXM9"/>
<sequence>MGSGEILNVKKVVLSAMIFALGGCADLGRVGMHPDVRTASFSAPKSDIENCLYSSVSRVHLSISRDDPLAGGTDRFNLLDRSDEKVAWIELSSVSRKSTAMSVYYAPHSAEIKKAVDAVITRCRAEFD</sequence>
<keyword evidence="2" id="KW-1185">Reference proteome</keyword>
<name>A0A0J5KXM9_PLUGE</name>
<dbReference type="PATRIC" id="fig|61647.15.peg.3320"/>
<accession>A0A0J5KXM9</accession>
<evidence type="ECO:0000313" key="2">
    <source>
        <dbReference type="Proteomes" id="UP000036196"/>
    </source>
</evidence>
<evidence type="ECO:0000313" key="1">
    <source>
        <dbReference type="EMBL" id="KMK11280.1"/>
    </source>
</evidence>
<dbReference type="Proteomes" id="UP000036196">
    <property type="component" value="Unassembled WGS sequence"/>
</dbReference>
<reference evidence="1 2" key="1">
    <citation type="submission" date="2015-05" db="EMBL/GenBank/DDBJ databases">
        <title>Genome sequences of Pluralibacter gergoviae.</title>
        <authorList>
            <person name="Greninger A.L."/>
            <person name="Miller S."/>
        </authorList>
    </citation>
    <scope>NUCLEOTIDE SEQUENCE [LARGE SCALE GENOMIC DNA]</scope>
    <source>
        <strain evidence="1 2">JS81F13</strain>
    </source>
</reference>
<protein>
    <submittedName>
        <fullName evidence="1">Uncharacterized protein</fullName>
    </submittedName>
</protein>
<proteinExistence type="predicted"/>
<dbReference type="EMBL" id="LDZF01000031">
    <property type="protein sequence ID" value="KMK11280.1"/>
    <property type="molecule type" value="Genomic_DNA"/>
</dbReference>
<comment type="caution">
    <text evidence="1">The sequence shown here is derived from an EMBL/GenBank/DDBJ whole genome shotgun (WGS) entry which is preliminary data.</text>
</comment>
<organism evidence="1 2">
    <name type="scientific">Pluralibacter gergoviae</name>
    <name type="common">Enterobacter gergoviae</name>
    <dbReference type="NCBI Taxonomy" id="61647"/>
    <lineage>
        <taxon>Bacteria</taxon>
        <taxon>Pseudomonadati</taxon>
        <taxon>Pseudomonadota</taxon>
        <taxon>Gammaproteobacteria</taxon>
        <taxon>Enterobacterales</taxon>
        <taxon>Enterobacteriaceae</taxon>
        <taxon>Pluralibacter</taxon>
    </lineage>
</organism>